<feature type="region of interest" description="Disordered" evidence="1">
    <location>
        <begin position="75"/>
        <end position="97"/>
    </location>
</feature>
<name>A0ABW0VYQ0_9BACL</name>
<evidence type="ECO:0000256" key="1">
    <source>
        <dbReference type="SAM" id="MobiDB-lite"/>
    </source>
</evidence>
<proteinExistence type="predicted"/>
<keyword evidence="3" id="KW-1185">Reference proteome</keyword>
<dbReference type="EMBL" id="JBHSOW010000042">
    <property type="protein sequence ID" value="MFC5649849.1"/>
    <property type="molecule type" value="Genomic_DNA"/>
</dbReference>
<protein>
    <submittedName>
        <fullName evidence="2">Uncharacterized protein</fullName>
    </submittedName>
</protein>
<accession>A0ABW0VYQ0</accession>
<sequence length="97" mass="11015">MISFAASSRNKKPVSREVSNGYGRFTHRAYAKAQEHYGYAWHYIDTEAEGVVEAKTEEIRTTWDGMSTMTNNETEFAEFNPGGGNDRNTNSKKTDRI</sequence>
<dbReference type="RefSeq" id="WP_379188394.1">
    <property type="nucleotide sequence ID" value="NZ_JBHSOW010000042.1"/>
</dbReference>
<evidence type="ECO:0000313" key="3">
    <source>
        <dbReference type="Proteomes" id="UP001596047"/>
    </source>
</evidence>
<dbReference type="Proteomes" id="UP001596047">
    <property type="component" value="Unassembled WGS sequence"/>
</dbReference>
<reference evidence="3" key="1">
    <citation type="journal article" date="2019" name="Int. J. Syst. Evol. Microbiol.">
        <title>The Global Catalogue of Microorganisms (GCM) 10K type strain sequencing project: providing services to taxonomists for standard genome sequencing and annotation.</title>
        <authorList>
            <consortium name="The Broad Institute Genomics Platform"/>
            <consortium name="The Broad Institute Genome Sequencing Center for Infectious Disease"/>
            <person name="Wu L."/>
            <person name="Ma J."/>
        </authorList>
    </citation>
    <scope>NUCLEOTIDE SEQUENCE [LARGE SCALE GENOMIC DNA]</scope>
    <source>
        <strain evidence="3">CGMCC 1.3240</strain>
    </source>
</reference>
<gene>
    <name evidence="2" type="ORF">ACFPYJ_12090</name>
</gene>
<organism evidence="2 3">
    <name type="scientific">Paenibacillus solisilvae</name>
    <dbReference type="NCBI Taxonomy" id="2486751"/>
    <lineage>
        <taxon>Bacteria</taxon>
        <taxon>Bacillati</taxon>
        <taxon>Bacillota</taxon>
        <taxon>Bacilli</taxon>
        <taxon>Bacillales</taxon>
        <taxon>Paenibacillaceae</taxon>
        <taxon>Paenibacillus</taxon>
    </lineage>
</organism>
<evidence type="ECO:0000313" key="2">
    <source>
        <dbReference type="EMBL" id="MFC5649849.1"/>
    </source>
</evidence>
<comment type="caution">
    <text evidence="2">The sequence shown here is derived from an EMBL/GenBank/DDBJ whole genome shotgun (WGS) entry which is preliminary data.</text>
</comment>